<name>A0A1C6VU03_9ACTN</name>
<dbReference type="AlphaFoldDB" id="A0A1C6VU03"/>
<organism evidence="1 2">
    <name type="scientific">Micromonospora peucetia</name>
    <dbReference type="NCBI Taxonomy" id="47871"/>
    <lineage>
        <taxon>Bacteria</taxon>
        <taxon>Bacillati</taxon>
        <taxon>Actinomycetota</taxon>
        <taxon>Actinomycetes</taxon>
        <taxon>Micromonosporales</taxon>
        <taxon>Micromonosporaceae</taxon>
        <taxon>Micromonospora</taxon>
    </lineage>
</organism>
<protein>
    <submittedName>
        <fullName evidence="1">Uncharacterized protein</fullName>
    </submittedName>
</protein>
<dbReference type="EMBL" id="FMIC01000002">
    <property type="protein sequence ID" value="SCL69657.1"/>
    <property type="molecule type" value="Genomic_DNA"/>
</dbReference>
<reference evidence="1 2" key="1">
    <citation type="submission" date="2016-06" db="EMBL/GenBank/DDBJ databases">
        <authorList>
            <person name="Kjaerup R.B."/>
            <person name="Dalgaard T.S."/>
            <person name="Juul-Madsen H.R."/>
        </authorList>
    </citation>
    <scope>NUCLEOTIDE SEQUENCE [LARGE SCALE GENOMIC DNA]</scope>
    <source>
        <strain evidence="1 2">DSM 43363</strain>
    </source>
</reference>
<evidence type="ECO:0000313" key="2">
    <source>
        <dbReference type="Proteomes" id="UP000199343"/>
    </source>
</evidence>
<sequence>MPPLLPQTDGDRHRYREAQIRRVHRLALRRALLDGTEEG</sequence>
<evidence type="ECO:0000313" key="1">
    <source>
        <dbReference type="EMBL" id="SCL69657.1"/>
    </source>
</evidence>
<accession>A0A1C6VU03</accession>
<proteinExistence type="predicted"/>
<dbReference type="Proteomes" id="UP000199343">
    <property type="component" value="Unassembled WGS sequence"/>
</dbReference>
<gene>
    <name evidence="1" type="ORF">GA0070608_4080</name>
</gene>